<keyword evidence="2 5" id="KW-0349">Heme</keyword>
<keyword evidence="7" id="KW-1185">Reference proteome</keyword>
<dbReference type="GO" id="GO:0005506">
    <property type="term" value="F:iron ion binding"/>
    <property type="evidence" value="ECO:0007669"/>
    <property type="project" value="InterPro"/>
</dbReference>
<dbReference type="GO" id="GO:0004497">
    <property type="term" value="F:monooxygenase activity"/>
    <property type="evidence" value="ECO:0007669"/>
    <property type="project" value="InterPro"/>
</dbReference>
<comment type="cofactor">
    <cofactor evidence="5">
        <name>heme</name>
        <dbReference type="ChEBI" id="CHEBI:30413"/>
    </cofactor>
</comment>
<dbReference type="InterPro" id="IPR002403">
    <property type="entry name" value="Cyt_P450_E_grp-IV"/>
</dbReference>
<dbReference type="Gene3D" id="1.10.630.10">
    <property type="entry name" value="Cytochrome P450"/>
    <property type="match status" value="1"/>
</dbReference>
<dbReference type="AlphaFoldDB" id="A0AAW2ZIJ3"/>
<dbReference type="PANTHER" id="PTHR24304:SF2">
    <property type="entry name" value="24-HYDROXYCHOLESTEROL 7-ALPHA-HYDROXYLASE"/>
    <property type="match status" value="1"/>
</dbReference>
<evidence type="ECO:0000256" key="5">
    <source>
        <dbReference type="PIRSR" id="PIRSR602403-1"/>
    </source>
</evidence>
<protein>
    <submittedName>
        <fullName evidence="6">Sterol 14-alpha-demethylase</fullName>
    </submittedName>
</protein>
<keyword evidence="4 5" id="KW-0408">Iron</keyword>
<proteinExistence type="inferred from homology"/>
<dbReference type="Proteomes" id="UP001431209">
    <property type="component" value="Unassembled WGS sequence"/>
</dbReference>
<accession>A0AAW2ZIJ3</accession>
<comment type="caution">
    <text evidence="6">The sequence shown here is derived from an EMBL/GenBank/DDBJ whole genome shotgun (WGS) entry which is preliminary data.</text>
</comment>
<sequence>MTMFVLISASLLALIFVSYCYHLYKFKSNDNFKPNAPPVVTGRLPYLGDLQLFGPGLREYLERNRKKLGDIYTVYVRGQFWTFIFGDEHLKTFFTSSEKVVSSFEFLYQMLEPMQPIPDEKQRAVNGSLNFVSLNHKILNKTNHLQQMVLNNEYVCKNLIEKEWFGQNKSNQIDVFRETYRTIFMINILNFGGRELYENHGEEIFNLWEVIDYSRLNIPKEMLLRKLPSPTPSQVAYQRLQSIVSSVMKQRENKVGLVDDILDAIMAHVRTRIIQGDMPKEITEIEAVSMQLLNMFVASHITTSNTVGWLIVKCVESRDEKLMSDLRREASNAPSPITLEYLNDHMPVTDAAITESVRFSLLGLGGRLLMQDVKFGSYTVPKGNIMYHPYYGAANHFTNSSHFDPYRYFERQEHLDGKDEFKFTPFGAGKHPCAGKSVAKNVAKAVMIELLKSTRAIYLSSEVIVAPTCLANFNRQVPEKPIMIRLSKA</sequence>
<gene>
    <name evidence="6" type="ORF">AKO1_013438</name>
</gene>
<dbReference type="PRINTS" id="PR00465">
    <property type="entry name" value="EP450IV"/>
</dbReference>
<dbReference type="InterPro" id="IPR050529">
    <property type="entry name" value="CYP450_sterol_14alpha_dmase"/>
</dbReference>
<dbReference type="InterPro" id="IPR036396">
    <property type="entry name" value="Cyt_P450_sf"/>
</dbReference>
<dbReference type="SUPFAM" id="SSF48264">
    <property type="entry name" value="Cytochrome P450"/>
    <property type="match status" value="1"/>
</dbReference>
<evidence type="ECO:0000256" key="4">
    <source>
        <dbReference type="ARBA" id="ARBA00023004"/>
    </source>
</evidence>
<dbReference type="EMBL" id="JAOPGA020001501">
    <property type="protein sequence ID" value="KAL0488956.1"/>
    <property type="molecule type" value="Genomic_DNA"/>
</dbReference>
<keyword evidence="3 5" id="KW-0479">Metal-binding</keyword>
<evidence type="ECO:0000313" key="6">
    <source>
        <dbReference type="EMBL" id="KAL0488956.1"/>
    </source>
</evidence>
<evidence type="ECO:0000256" key="1">
    <source>
        <dbReference type="ARBA" id="ARBA00010617"/>
    </source>
</evidence>
<comment type="similarity">
    <text evidence="1">Belongs to the cytochrome P450 family.</text>
</comment>
<dbReference type="PANTHER" id="PTHR24304">
    <property type="entry name" value="CYTOCHROME P450 FAMILY 7"/>
    <property type="match status" value="1"/>
</dbReference>
<feature type="binding site" description="axial binding residue" evidence="5">
    <location>
        <position position="433"/>
    </location>
    <ligand>
        <name>heme</name>
        <dbReference type="ChEBI" id="CHEBI:30413"/>
    </ligand>
    <ligandPart>
        <name>Fe</name>
        <dbReference type="ChEBI" id="CHEBI:18248"/>
    </ligandPart>
</feature>
<dbReference type="InterPro" id="IPR001128">
    <property type="entry name" value="Cyt_P450"/>
</dbReference>
<evidence type="ECO:0000256" key="3">
    <source>
        <dbReference type="ARBA" id="ARBA00022723"/>
    </source>
</evidence>
<reference evidence="6 7" key="1">
    <citation type="submission" date="2024-03" db="EMBL/GenBank/DDBJ databases">
        <title>The Acrasis kona genome and developmental transcriptomes reveal deep origins of eukaryotic multicellular pathways.</title>
        <authorList>
            <person name="Sheikh S."/>
            <person name="Fu C.-J."/>
            <person name="Brown M.W."/>
            <person name="Baldauf S.L."/>
        </authorList>
    </citation>
    <scope>NUCLEOTIDE SEQUENCE [LARGE SCALE GENOMIC DNA]</scope>
    <source>
        <strain evidence="6 7">ATCC MYA-3509</strain>
    </source>
</reference>
<dbReference type="GO" id="GO:0016705">
    <property type="term" value="F:oxidoreductase activity, acting on paired donors, with incorporation or reduction of molecular oxygen"/>
    <property type="evidence" value="ECO:0007669"/>
    <property type="project" value="InterPro"/>
</dbReference>
<dbReference type="Pfam" id="PF00067">
    <property type="entry name" value="p450"/>
    <property type="match status" value="1"/>
</dbReference>
<dbReference type="GO" id="GO:0020037">
    <property type="term" value="F:heme binding"/>
    <property type="evidence" value="ECO:0007669"/>
    <property type="project" value="InterPro"/>
</dbReference>
<organism evidence="6 7">
    <name type="scientific">Acrasis kona</name>
    <dbReference type="NCBI Taxonomy" id="1008807"/>
    <lineage>
        <taxon>Eukaryota</taxon>
        <taxon>Discoba</taxon>
        <taxon>Heterolobosea</taxon>
        <taxon>Tetramitia</taxon>
        <taxon>Eutetramitia</taxon>
        <taxon>Acrasidae</taxon>
        <taxon>Acrasis</taxon>
    </lineage>
</organism>
<evidence type="ECO:0000313" key="7">
    <source>
        <dbReference type="Proteomes" id="UP001431209"/>
    </source>
</evidence>
<evidence type="ECO:0000256" key="2">
    <source>
        <dbReference type="ARBA" id="ARBA00022617"/>
    </source>
</evidence>
<name>A0AAW2ZIJ3_9EUKA</name>